<reference evidence="4" key="1">
    <citation type="journal article" date="2019" name="Int. J. Syst. Evol. Microbiol.">
        <title>The Global Catalogue of Microorganisms (GCM) 10K type strain sequencing project: providing services to taxonomists for standard genome sequencing and annotation.</title>
        <authorList>
            <consortium name="The Broad Institute Genomics Platform"/>
            <consortium name="The Broad Institute Genome Sequencing Center for Infectious Disease"/>
            <person name="Wu L."/>
            <person name="Ma J."/>
        </authorList>
    </citation>
    <scope>NUCLEOTIDE SEQUENCE [LARGE SCALE GENOMIC DNA]</scope>
    <source>
        <strain evidence="4">JCM 18055</strain>
    </source>
</reference>
<dbReference type="PANTHER" id="PTHR39515">
    <property type="entry name" value="CONSERVED PROTEIN"/>
    <property type="match status" value="1"/>
</dbReference>
<proteinExistence type="predicted"/>
<dbReference type="Pfam" id="PF12802">
    <property type="entry name" value="MarR_2"/>
    <property type="match status" value="1"/>
</dbReference>
<feature type="compositionally biased region" description="Low complexity" evidence="1">
    <location>
        <begin position="12"/>
        <end position="39"/>
    </location>
</feature>
<organism evidence="3 4">
    <name type="scientific">Pseudonocardia yuanmonensis</name>
    <dbReference type="NCBI Taxonomy" id="1095914"/>
    <lineage>
        <taxon>Bacteria</taxon>
        <taxon>Bacillati</taxon>
        <taxon>Actinomycetota</taxon>
        <taxon>Actinomycetes</taxon>
        <taxon>Pseudonocardiales</taxon>
        <taxon>Pseudonocardiaceae</taxon>
        <taxon>Pseudonocardia</taxon>
    </lineage>
</organism>
<dbReference type="PANTHER" id="PTHR39515:SF2">
    <property type="entry name" value="HTH-TYPE TRANSCRIPTIONAL REGULATOR RV0880"/>
    <property type="match status" value="1"/>
</dbReference>
<dbReference type="InterPro" id="IPR036388">
    <property type="entry name" value="WH-like_DNA-bd_sf"/>
</dbReference>
<protein>
    <recommendedName>
        <fullName evidence="2">HTH marR-type domain-containing protein</fullName>
    </recommendedName>
</protein>
<dbReference type="EMBL" id="BAABIC010000012">
    <property type="protein sequence ID" value="GAA4695614.1"/>
    <property type="molecule type" value="Genomic_DNA"/>
</dbReference>
<feature type="domain" description="HTH marR-type" evidence="2">
    <location>
        <begin position="40"/>
        <end position="172"/>
    </location>
</feature>
<dbReference type="PROSITE" id="PS50995">
    <property type="entry name" value="HTH_MARR_2"/>
    <property type="match status" value="1"/>
</dbReference>
<dbReference type="Gene3D" id="1.10.10.10">
    <property type="entry name" value="Winged helix-like DNA-binding domain superfamily/Winged helix DNA-binding domain"/>
    <property type="match status" value="1"/>
</dbReference>
<evidence type="ECO:0000256" key="1">
    <source>
        <dbReference type="SAM" id="MobiDB-lite"/>
    </source>
</evidence>
<dbReference type="SUPFAM" id="SSF46785">
    <property type="entry name" value="Winged helix' DNA-binding domain"/>
    <property type="match status" value="1"/>
</dbReference>
<accession>A0ABP8WWC5</accession>
<dbReference type="RefSeq" id="WP_345381808.1">
    <property type="nucleotide sequence ID" value="NZ_BAABIC010000012.1"/>
</dbReference>
<dbReference type="InterPro" id="IPR000835">
    <property type="entry name" value="HTH_MarR-typ"/>
</dbReference>
<comment type="caution">
    <text evidence="3">The sequence shown here is derived from an EMBL/GenBank/DDBJ whole genome shotgun (WGS) entry which is preliminary data.</text>
</comment>
<feature type="region of interest" description="Disordered" evidence="1">
    <location>
        <begin position="1"/>
        <end position="39"/>
    </location>
</feature>
<name>A0ABP8WWC5_9PSEU</name>
<dbReference type="SMART" id="SM00347">
    <property type="entry name" value="HTH_MARR"/>
    <property type="match status" value="1"/>
</dbReference>
<evidence type="ECO:0000313" key="3">
    <source>
        <dbReference type="EMBL" id="GAA4695614.1"/>
    </source>
</evidence>
<dbReference type="Proteomes" id="UP001500325">
    <property type="component" value="Unassembled WGS sequence"/>
</dbReference>
<keyword evidence="4" id="KW-1185">Reference proteome</keyword>
<dbReference type="InterPro" id="IPR036390">
    <property type="entry name" value="WH_DNA-bd_sf"/>
</dbReference>
<gene>
    <name evidence="3" type="ORF">GCM10023215_36810</name>
</gene>
<sequence>MAVPTSAPPAAPASATASATASAPTAVAASAPTPATPTTSDDVLRVVVGLRRVLRRRLRARFGGPPLRGAQAELLQQVEAEPGIGVAAAARALHLAGNSVSTLVNQLVDTGLLRRDPDPDDRRAVRLFLTPAAVERLGQRREARRELLDAGLAQLDPAERSAITAALPALEHLLATLEDRSVPEAP</sequence>
<dbReference type="InterPro" id="IPR052526">
    <property type="entry name" value="HTH-type_Bedaq_tolerance"/>
</dbReference>
<evidence type="ECO:0000313" key="4">
    <source>
        <dbReference type="Proteomes" id="UP001500325"/>
    </source>
</evidence>
<evidence type="ECO:0000259" key="2">
    <source>
        <dbReference type="PROSITE" id="PS50995"/>
    </source>
</evidence>
<feature type="compositionally biased region" description="Pro residues" evidence="1">
    <location>
        <begin position="1"/>
        <end position="11"/>
    </location>
</feature>